<feature type="transmembrane region" description="Helical" evidence="1">
    <location>
        <begin position="64"/>
        <end position="81"/>
    </location>
</feature>
<dbReference type="EMBL" id="VCEJ01000005">
    <property type="protein sequence ID" value="TLU99419.1"/>
    <property type="molecule type" value="Genomic_DNA"/>
</dbReference>
<feature type="transmembrane region" description="Helical" evidence="1">
    <location>
        <begin position="6"/>
        <end position="28"/>
    </location>
</feature>
<dbReference type="AlphaFoldDB" id="A0A5R9KTF8"/>
<evidence type="ECO:0000313" key="2">
    <source>
        <dbReference type="EMBL" id="TLU99419.1"/>
    </source>
</evidence>
<comment type="caution">
    <text evidence="2">The sequence shown here is derived from an EMBL/GenBank/DDBJ whole genome shotgun (WGS) entry which is preliminary data.</text>
</comment>
<evidence type="ECO:0000256" key="1">
    <source>
        <dbReference type="SAM" id="Phobius"/>
    </source>
</evidence>
<reference evidence="2 3" key="1">
    <citation type="submission" date="2019-05" db="EMBL/GenBank/DDBJ databases">
        <authorList>
            <person name="Qu J.-H."/>
        </authorList>
    </citation>
    <scope>NUCLEOTIDE SEQUENCE [LARGE SCALE GENOMIC DNA]</scope>
    <source>
        <strain evidence="2 3">T17</strain>
    </source>
</reference>
<accession>A0A5R9KTF8</accession>
<feature type="transmembrane region" description="Helical" evidence="1">
    <location>
        <begin position="93"/>
        <end position="114"/>
    </location>
</feature>
<name>A0A5R9KTF8_9BACT</name>
<feature type="transmembrane region" description="Helical" evidence="1">
    <location>
        <begin position="40"/>
        <end position="58"/>
    </location>
</feature>
<dbReference type="OrthoDB" id="327939at2"/>
<protein>
    <submittedName>
        <fullName evidence="2">DoxX family protein</fullName>
    </submittedName>
</protein>
<organism evidence="2 3">
    <name type="scientific">Dyadobacter luticola</name>
    <dbReference type="NCBI Taxonomy" id="1979387"/>
    <lineage>
        <taxon>Bacteria</taxon>
        <taxon>Pseudomonadati</taxon>
        <taxon>Bacteroidota</taxon>
        <taxon>Cytophagia</taxon>
        <taxon>Cytophagales</taxon>
        <taxon>Spirosomataceae</taxon>
        <taxon>Dyadobacter</taxon>
    </lineage>
</organism>
<dbReference type="PANTHER" id="PTHR36974:SF1">
    <property type="entry name" value="DOXX FAMILY MEMBRANE PROTEIN"/>
    <property type="match status" value="1"/>
</dbReference>
<dbReference type="PANTHER" id="PTHR36974">
    <property type="entry name" value="MEMBRANE PROTEIN-RELATED"/>
    <property type="match status" value="1"/>
</dbReference>
<proteinExistence type="predicted"/>
<keyword evidence="1" id="KW-0472">Membrane</keyword>
<gene>
    <name evidence="2" type="ORF">FEN17_22950</name>
</gene>
<sequence length="117" mass="13546">MKEIGMYVMALTYLTAGIMHFVRPGVFVKIVPHNLPSPLLLVYLSGICEMIFSLMLVIPQTRHLGAWLIILLLIAVFPANIQMAMDFYHQKNPYLWVSILRLPLQFVLIGWAWLYTR</sequence>
<dbReference type="Proteomes" id="UP000306402">
    <property type="component" value="Unassembled WGS sequence"/>
</dbReference>
<evidence type="ECO:0000313" key="3">
    <source>
        <dbReference type="Proteomes" id="UP000306402"/>
    </source>
</evidence>
<dbReference type="RefSeq" id="WP_138367709.1">
    <property type="nucleotide sequence ID" value="NZ_VCEJ01000005.1"/>
</dbReference>
<keyword evidence="3" id="KW-1185">Reference proteome</keyword>
<keyword evidence="1" id="KW-1133">Transmembrane helix</keyword>
<keyword evidence="1" id="KW-0812">Transmembrane</keyword>